<organism evidence="2 3">
    <name type="scientific">Flavobacterium luteum</name>
    <dbReference type="NCBI Taxonomy" id="2026654"/>
    <lineage>
        <taxon>Bacteria</taxon>
        <taxon>Pseudomonadati</taxon>
        <taxon>Bacteroidota</taxon>
        <taxon>Flavobacteriia</taxon>
        <taxon>Flavobacteriales</taxon>
        <taxon>Flavobacteriaceae</taxon>
        <taxon>Flavobacterium</taxon>
    </lineage>
</organism>
<sequence>MKTKIKNSVKLALIIMLTLNMLNLQAQEWKTDKKINVLFGLTQPIVARGFNIEGNLIYNRFIFDYSHGVSLDYSGNTVTTDLKRQGVAVHIPWTTGFGIGYRVKEWINIRVEPKWHRFEYYYEGESKNIGNQIISYNTMSLGIGVYGNYQPFKNKSSSLRGITIAPSIRFWPTIASSLEGNKYSYYNKKTMMTEEIKTQDPGFNATPWVFNVSIGYSFDIKKKK</sequence>
<name>A0A7J5AB71_9FLAO</name>
<proteinExistence type="predicted"/>
<evidence type="ECO:0000313" key="3">
    <source>
        <dbReference type="Proteomes" id="UP000490922"/>
    </source>
</evidence>
<dbReference type="RefSeq" id="WP_151108221.1">
    <property type="nucleotide sequence ID" value="NZ_WAEM01000007.1"/>
</dbReference>
<keyword evidence="1" id="KW-0732">Signal</keyword>
<dbReference type="EMBL" id="WAEM01000007">
    <property type="protein sequence ID" value="KAB1154806.1"/>
    <property type="molecule type" value="Genomic_DNA"/>
</dbReference>
<keyword evidence="3" id="KW-1185">Reference proteome</keyword>
<dbReference type="AlphaFoldDB" id="A0A7J5AB71"/>
<evidence type="ECO:0008006" key="4">
    <source>
        <dbReference type="Google" id="ProtNLM"/>
    </source>
</evidence>
<feature type="signal peptide" evidence="1">
    <location>
        <begin position="1"/>
        <end position="26"/>
    </location>
</feature>
<feature type="chain" id="PRO_5029643139" description="DUF3575 domain-containing protein" evidence="1">
    <location>
        <begin position="27"/>
        <end position="224"/>
    </location>
</feature>
<accession>A0A7J5AB71</accession>
<gene>
    <name evidence="2" type="ORF">F6464_12210</name>
</gene>
<comment type="caution">
    <text evidence="2">The sequence shown here is derived from an EMBL/GenBank/DDBJ whole genome shotgun (WGS) entry which is preliminary data.</text>
</comment>
<evidence type="ECO:0000313" key="2">
    <source>
        <dbReference type="EMBL" id="KAB1154806.1"/>
    </source>
</evidence>
<dbReference type="OrthoDB" id="942200at2"/>
<protein>
    <recommendedName>
        <fullName evidence="4">DUF3575 domain-containing protein</fullName>
    </recommendedName>
</protein>
<reference evidence="2 3" key="1">
    <citation type="submission" date="2019-09" db="EMBL/GenBank/DDBJ databases">
        <title>Flavobacterium sp. nov., isolated from glacier ice.</title>
        <authorList>
            <person name="Liu Q."/>
        </authorList>
    </citation>
    <scope>NUCLEOTIDE SEQUENCE [LARGE SCALE GENOMIC DNA]</scope>
    <source>
        <strain evidence="2 3">NBRC 112527</strain>
    </source>
</reference>
<evidence type="ECO:0000256" key="1">
    <source>
        <dbReference type="SAM" id="SignalP"/>
    </source>
</evidence>
<dbReference type="Proteomes" id="UP000490922">
    <property type="component" value="Unassembled WGS sequence"/>
</dbReference>